<dbReference type="EMBL" id="JBBNAW010000001">
    <property type="protein sequence ID" value="MEK2607739.1"/>
    <property type="molecule type" value="Genomic_DNA"/>
</dbReference>
<comment type="caution">
    <text evidence="1">The sequence shown here is derived from an EMBL/GenBank/DDBJ whole genome shotgun (WGS) entry which is preliminary data.</text>
</comment>
<sequence length="81" mass="9103">MNNKIRQDVVDIIDSRMAALCAEATSVFSQSILHSELTMAIDLAGLTGAIGIDQQRSYKERLVRIVERNSQQWPESIRRSA</sequence>
<organism evidence="1 2">
    <name type="scientific">Pseudomonas shirazensis</name>
    <dbReference type="NCBI Taxonomy" id="2745494"/>
    <lineage>
        <taxon>Bacteria</taxon>
        <taxon>Pseudomonadati</taxon>
        <taxon>Pseudomonadota</taxon>
        <taxon>Gammaproteobacteria</taxon>
        <taxon>Pseudomonadales</taxon>
        <taxon>Pseudomonadaceae</taxon>
        <taxon>Pseudomonas</taxon>
    </lineage>
</organism>
<proteinExistence type="predicted"/>
<accession>A0ABU8ZU25</accession>
<reference evidence="1 2" key="1">
    <citation type="submission" date="2024-03" db="EMBL/GenBank/DDBJ databases">
        <title>Screening, Identification and Application of a Plant Lactobacillus Strain.</title>
        <authorList>
            <person name="Li Y.L."/>
        </authorList>
    </citation>
    <scope>NUCLEOTIDE SEQUENCE [LARGE SCALE GENOMIC DNA]</scope>
    <source>
        <strain evidence="1 2">JDB</strain>
    </source>
</reference>
<evidence type="ECO:0000313" key="1">
    <source>
        <dbReference type="EMBL" id="MEK2607739.1"/>
    </source>
</evidence>
<dbReference type="Proteomes" id="UP001386972">
    <property type="component" value="Unassembled WGS sequence"/>
</dbReference>
<evidence type="ECO:0000313" key="2">
    <source>
        <dbReference type="Proteomes" id="UP001386972"/>
    </source>
</evidence>
<dbReference type="RefSeq" id="WP_340609857.1">
    <property type="nucleotide sequence ID" value="NZ_JBBNAW010000001.1"/>
</dbReference>
<protein>
    <submittedName>
        <fullName evidence="1">Uncharacterized protein</fullName>
    </submittedName>
</protein>
<name>A0ABU8ZU25_9PSED</name>
<keyword evidence="2" id="KW-1185">Reference proteome</keyword>
<gene>
    <name evidence="1" type="ORF">WLF18_01275</name>
</gene>